<keyword evidence="3" id="KW-1185">Reference proteome</keyword>
<sequence length="158" mass="15773">MPGTPPGATTPGTPSGAHTTPGAGNVPGAPTGGTGVPGGYPGQFGTPGNRAQDVRPWNEPESGQGQQPGGWTTKPVVPGAPPWEPPPAFTAAAAGMPVWPPPVSDPHALPPWPAATGELVAEPDEPSLPPPFDPNATNPEGLTRSPHGLSPETGRPHT</sequence>
<proteinExistence type="predicted"/>
<feature type="compositionally biased region" description="Gly residues" evidence="1">
    <location>
        <begin position="30"/>
        <end position="42"/>
    </location>
</feature>
<feature type="compositionally biased region" description="Low complexity" evidence="1">
    <location>
        <begin position="1"/>
        <end position="29"/>
    </location>
</feature>
<reference evidence="2 3" key="1">
    <citation type="submission" date="2018-01" db="EMBL/GenBank/DDBJ databases">
        <title>Draft genome sequence of Nonomuraea sp. KC333.</title>
        <authorList>
            <person name="Sahin N."/>
            <person name="Saygin H."/>
            <person name="Ay H."/>
        </authorList>
    </citation>
    <scope>NUCLEOTIDE SEQUENCE [LARGE SCALE GENOMIC DNA]</scope>
    <source>
        <strain evidence="2 3">KC333</strain>
    </source>
</reference>
<dbReference type="Proteomes" id="UP000249304">
    <property type="component" value="Unassembled WGS sequence"/>
</dbReference>
<name>A0A2W2CI46_9ACTN</name>
<evidence type="ECO:0000256" key="1">
    <source>
        <dbReference type="SAM" id="MobiDB-lite"/>
    </source>
</evidence>
<feature type="region of interest" description="Disordered" evidence="1">
    <location>
        <begin position="1"/>
        <end position="158"/>
    </location>
</feature>
<feature type="compositionally biased region" description="Pro residues" evidence="1">
    <location>
        <begin position="78"/>
        <end position="88"/>
    </location>
</feature>
<gene>
    <name evidence="2" type="ORF">C1J01_48485</name>
</gene>
<feature type="non-terminal residue" evidence="2">
    <location>
        <position position="158"/>
    </location>
</feature>
<evidence type="ECO:0000313" key="2">
    <source>
        <dbReference type="EMBL" id="PZF99101.1"/>
    </source>
</evidence>
<feature type="compositionally biased region" description="Pro residues" evidence="1">
    <location>
        <begin position="98"/>
        <end position="113"/>
    </location>
</feature>
<organism evidence="2 3">
    <name type="scientific">Nonomuraea aridisoli</name>
    <dbReference type="NCBI Taxonomy" id="2070368"/>
    <lineage>
        <taxon>Bacteria</taxon>
        <taxon>Bacillati</taxon>
        <taxon>Actinomycetota</taxon>
        <taxon>Actinomycetes</taxon>
        <taxon>Streptosporangiales</taxon>
        <taxon>Streptosporangiaceae</taxon>
        <taxon>Nonomuraea</taxon>
    </lineage>
</organism>
<accession>A0A2W2CI46</accession>
<evidence type="ECO:0000313" key="3">
    <source>
        <dbReference type="Proteomes" id="UP000249304"/>
    </source>
</evidence>
<dbReference type="EMBL" id="POUD01000654">
    <property type="protein sequence ID" value="PZF99101.1"/>
    <property type="molecule type" value="Genomic_DNA"/>
</dbReference>
<comment type="caution">
    <text evidence="2">The sequence shown here is derived from an EMBL/GenBank/DDBJ whole genome shotgun (WGS) entry which is preliminary data.</text>
</comment>
<protein>
    <submittedName>
        <fullName evidence="2">Uncharacterized protein</fullName>
    </submittedName>
</protein>
<dbReference type="AlphaFoldDB" id="A0A2W2CI46"/>